<feature type="binding site" evidence="1">
    <location>
        <position position="143"/>
    </location>
    <ligand>
        <name>substrate</name>
    </ligand>
</feature>
<dbReference type="Gene3D" id="3.40.50.300">
    <property type="entry name" value="P-loop containing nucleotide triphosphate hydrolases"/>
    <property type="match status" value="1"/>
</dbReference>
<keyword evidence="3" id="KW-1185">Reference proteome</keyword>
<feature type="binding site" evidence="1">
    <location>
        <position position="124"/>
    </location>
    <ligand>
        <name>ATP</name>
        <dbReference type="ChEBI" id="CHEBI:30616"/>
    </ligand>
</feature>
<keyword evidence="1" id="KW-0460">Magnesium</keyword>
<protein>
    <recommendedName>
        <fullName evidence="1">Shikimate kinase</fullName>
        <shortName evidence="1">SK</shortName>
        <ecNumber evidence="1">2.7.1.71</ecNumber>
    </recommendedName>
</protein>
<dbReference type="GO" id="GO:0005524">
    <property type="term" value="F:ATP binding"/>
    <property type="evidence" value="ECO:0007669"/>
    <property type="project" value="UniProtKB-UniRule"/>
</dbReference>
<feature type="binding site" evidence="1">
    <location>
        <position position="20"/>
    </location>
    <ligand>
        <name>Mg(2+)</name>
        <dbReference type="ChEBI" id="CHEBI:18420"/>
    </ligand>
</feature>
<keyword evidence="1" id="KW-0547">Nucleotide-binding</keyword>
<dbReference type="GO" id="GO:0005829">
    <property type="term" value="C:cytosol"/>
    <property type="evidence" value="ECO:0007669"/>
    <property type="project" value="TreeGrafter"/>
</dbReference>
<dbReference type="RefSeq" id="WP_160959830.1">
    <property type="nucleotide sequence ID" value="NZ_WVUD01000008.1"/>
</dbReference>
<comment type="subcellular location">
    <subcellularLocation>
        <location evidence="1">Cytoplasm</location>
    </subcellularLocation>
</comment>
<dbReference type="EC" id="2.7.1.71" evidence="1"/>
<dbReference type="GO" id="GO:0000287">
    <property type="term" value="F:magnesium ion binding"/>
    <property type="evidence" value="ECO:0007669"/>
    <property type="project" value="UniProtKB-UniRule"/>
</dbReference>
<dbReference type="InterPro" id="IPR031322">
    <property type="entry name" value="Shikimate/glucono_kinase"/>
</dbReference>
<keyword evidence="1 2" id="KW-0418">Kinase</keyword>
<dbReference type="CDD" id="cd00464">
    <property type="entry name" value="SK"/>
    <property type="match status" value="1"/>
</dbReference>
<comment type="catalytic activity">
    <reaction evidence="1">
        <text>shikimate + ATP = 3-phosphoshikimate + ADP + H(+)</text>
        <dbReference type="Rhea" id="RHEA:13121"/>
        <dbReference type="ChEBI" id="CHEBI:15378"/>
        <dbReference type="ChEBI" id="CHEBI:30616"/>
        <dbReference type="ChEBI" id="CHEBI:36208"/>
        <dbReference type="ChEBI" id="CHEBI:145989"/>
        <dbReference type="ChEBI" id="CHEBI:456216"/>
        <dbReference type="EC" id="2.7.1.71"/>
    </reaction>
</comment>
<dbReference type="Pfam" id="PF01202">
    <property type="entry name" value="SKI"/>
    <property type="match status" value="1"/>
</dbReference>
<keyword evidence="1" id="KW-0963">Cytoplasm</keyword>
<feature type="binding site" evidence="1">
    <location>
        <position position="62"/>
    </location>
    <ligand>
        <name>substrate</name>
    </ligand>
</feature>
<evidence type="ECO:0000256" key="1">
    <source>
        <dbReference type="HAMAP-Rule" id="MF_00109"/>
    </source>
</evidence>
<proteinExistence type="inferred from homology"/>
<evidence type="ECO:0000313" key="2">
    <source>
        <dbReference type="EMBL" id="MYL82891.1"/>
    </source>
</evidence>
<dbReference type="AlphaFoldDB" id="A0A7C9N196"/>
<accession>A0A7C9N196</accession>
<evidence type="ECO:0000313" key="3">
    <source>
        <dbReference type="Proteomes" id="UP000482487"/>
    </source>
</evidence>
<dbReference type="Proteomes" id="UP000482487">
    <property type="component" value="Unassembled WGS sequence"/>
</dbReference>
<comment type="cofactor">
    <cofactor evidence="1">
        <name>Mg(2+)</name>
        <dbReference type="ChEBI" id="CHEBI:18420"/>
    </cofactor>
    <text evidence="1">Binds 1 Mg(2+) ion per subunit.</text>
</comment>
<name>A0A7C9N196_9BACT</name>
<dbReference type="SUPFAM" id="SSF52540">
    <property type="entry name" value="P-loop containing nucleoside triphosphate hydrolases"/>
    <property type="match status" value="1"/>
</dbReference>
<comment type="subunit">
    <text evidence="1">Monomer.</text>
</comment>
<dbReference type="InterPro" id="IPR027417">
    <property type="entry name" value="P-loop_NTPase"/>
</dbReference>
<comment type="caution">
    <text evidence="1">Lacks conserved residue(s) required for the propagation of feature annotation.</text>
</comment>
<keyword evidence="1" id="KW-0808">Transferase</keyword>
<gene>
    <name evidence="1" type="primary">aroK</name>
    <name evidence="2" type="ORF">GTA51_07035</name>
</gene>
<feature type="binding site" evidence="1">
    <location>
        <position position="38"/>
    </location>
    <ligand>
        <name>substrate</name>
    </ligand>
</feature>
<dbReference type="InterPro" id="IPR000623">
    <property type="entry name" value="Shikimate_kinase/TSH1"/>
</dbReference>
<keyword evidence="1" id="KW-0028">Amino-acid biosynthesis</keyword>
<dbReference type="GO" id="GO:0008652">
    <property type="term" value="P:amino acid biosynthetic process"/>
    <property type="evidence" value="ECO:0007669"/>
    <property type="project" value="UniProtKB-KW"/>
</dbReference>
<dbReference type="PANTHER" id="PTHR21087:SF21">
    <property type="entry name" value="SHIKIMATE KINASE 2"/>
    <property type="match status" value="1"/>
</dbReference>
<keyword evidence="1" id="KW-0057">Aromatic amino acid biosynthesis</keyword>
<dbReference type="GO" id="GO:0004765">
    <property type="term" value="F:shikimate kinase activity"/>
    <property type="evidence" value="ECO:0007669"/>
    <property type="project" value="UniProtKB-UniRule"/>
</dbReference>
<comment type="caution">
    <text evidence="2">The sequence shown here is derived from an EMBL/GenBank/DDBJ whole genome shotgun (WGS) entry which is preliminary data.</text>
</comment>
<dbReference type="PANTHER" id="PTHR21087">
    <property type="entry name" value="SHIKIMATE KINASE"/>
    <property type="match status" value="1"/>
</dbReference>
<sequence>MPLSEETNIYLIGPRASGKTTLGKRLAERLGRPFVDLDAQFVAVRGETIAALVAREGWDAFRLAEAEILAETATQKGLVAATGGGVVLMPENRARLAKGLVLYLQAHPDRLAERLMADLNAEQRPNLTELGLKEEIVATLAEREPLYLSLAHACLPDRPVDEMLDYTLRALKMF</sequence>
<dbReference type="HAMAP" id="MF_00109">
    <property type="entry name" value="Shikimate_kinase"/>
    <property type="match status" value="1"/>
</dbReference>
<comment type="function">
    <text evidence="1">Catalyzes the specific phosphorylation of the 3-hydroxyl group of shikimic acid using ATP as a cosubstrate.</text>
</comment>
<dbReference type="PRINTS" id="PR01100">
    <property type="entry name" value="SHIKIMTKNASE"/>
</dbReference>
<reference evidence="2 3" key="1">
    <citation type="submission" date="2020-01" db="EMBL/GenBank/DDBJ databases">
        <title>Genome sequence of Desulfovibrio aerotolerans DSM 16695(T).</title>
        <authorList>
            <person name="Karnachuk O."/>
            <person name="Avakyan M."/>
            <person name="Mardanov A."/>
            <person name="Kadnikov V."/>
            <person name="Ravin N."/>
        </authorList>
    </citation>
    <scope>NUCLEOTIDE SEQUENCE [LARGE SCALE GENOMIC DNA]</scope>
    <source>
        <strain evidence="2 3">DSM 16695</strain>
    </source>
</reference>
<feature type="binding site" evidence="1">
    <location>
        <position position="84"/>
    </location>
    <ligand>
        <name>substrate</name>
    </ligand>
</feature>
<comment type="similarity">
    <text evidence="1">Belongs to the shikimate kinase family.</text>
</comment>
<dbReference type="OrthoDB" id="9800332at2"/>
<dbReference type="GO" id="GO:0009073">
    <property type="term" value="P:aromatic amino acid family biosynthetic process"/>
    <property type="evidence" value="ECO:0007669"/>
    <property type="project" value="UniProtKB-KW"/>
</dbReference>
<dbReference type="UniPathway" id="UPA00053">
    <property type="reaction ID" value="UER00088"/>
</dbReference>
<organism evidence="2 3">
    <name type="scientific">Solidesulfovibrio aerotolerans</name>
    <dbReference type="NCBI Taxonomy" id="295255"/>
    <lineage>
        <taxon>Bacteria</taxon>
        <taxon>Pseudomonadati</taxon>
        <taxon>Thermodesulfobacteriota</taxon>
        <taxon>Desulfovibrionia</taxon>
        <taxon>Desulfovibrionales</taxon>
        <taxon>Desulfovibrionaceae</taxon>
        <taxon>Solidesulfovibrio</taxon>
    </lineage>
</organism>
<feature type="binding site" evidence="1">
    <location>
        <begin position="16"/>
        <end position="21"/>
    </location>
    <ligand>
        <name>ATP</name>
        <dbReference type="ChEBI" id="CHEBI:30616"/>
    </ligand>
</feature>
<keyword evidence="1" id="KW-0479">Metal-binding</keyword>
<comment type="pathway">
    <text evidence="1">Metabolic intermediate biosynthesis; chorismate biosynthesis; chorismate from D-erythrose 4-phosphate and phosphoenolpyruvate: step 5/7.</text>
</comment>
<keyword evidence="1" id="KW-0067">ATP-binding</keyword>
<dbReference type="GO" id="GO:0009423">
    <property type="term" value="P:chorismate biosynthetic process"/>
    <property type="evidence" value="ECO:0007669"/>
    <property type="project" value="UniProtKB-UniRule"/>
</dbReference>
<dbReference type="EMBL" id="WVUD01000008">
    <property type="protein sequence ID" value="MYL82891.1"/>
    <property type="molecule type" value="Genomic_DNA"/>
</dbReference>